<organism evidence="1 2">
    <name type="scientific">Geopseudomonas aromaticivorans</name>
    <dbReference type="NCBI Taxonomy" id="2849492"/>
    <lineage>
        <taxon>Bacteria</taxon>
        <taxon>Pseudomonadati</taxon>
        <taxon>Pseudomonadota</taxon>
        <taxon>Gammaproteobacteria</taxon>
        <taxon>Pseudomonadales</taxon>
        <taxon>Pseudomonadaceae</taxon>
        <taxon>Geopseudomonas</taxon>
    </lineage>
</organism>
<accession>A0ABS6N0H6</accession>
<reference evidence="1 2" key="1">
    <citation type="submission" date="2021-06" db="EMBL/GenBank/DDBJ databases">
        <title>Differences between aerobic and microaerobic xylene degrading microbial communities.</title>
        <authorList>
            <person name="Banerjee S."/>
            <person name="Tancsics A."/>
        </authorList>
    </citation>
    <scope>NUCLEOTIDE SEQUENCE [LARGE SCALE GENOMIC DNA]</scope>
    <source>
        <strain evidence="1 2">MAP12</strain>
    </source>
</reference>
<comment type="caution">
    <text evidence="1">The sequence shown here is derived from an EMBL/GenBank/DDBJ whole genome shotgun (WGS) entry which is preliminary data.</text>
</comment>
<dbReference type="Proteomes" id="UP000813068">
    <property type="component" value="Unassembled WGS sequence"/>
</dbReference>
<proteinExistence type="predicted"/>
<evidence type="ECO:0008006" key="3">
    <source>
        <dbReference type="Google" id="ProtNLM"/>
    </source>
</evidence>
<gene>
    <name evidence="1" type="ORF">KRX52_17410</name>
</gene>
<evidence type="ECO:0000313" key="1">
    <source>
        <dbReference type="EMBL" id="MBV2134559.1"/>
    </source>
</evidence>
<dbReference type="PROSITE" id="PS51257">
    <property type="entry name" value="PROKAR_LIPOPROTEIN"/>
    <property type="match status" value="1"/>
</dbReference>
<sequence length="183" mass="20215">MNAVRVLVVLSFLLLGGCLATFKEPIPAGETAPKHLLGTWSGEDEWGEERFLAITRKPDGGYQALAWRESMANRDKARSYDFTVAHHGRRWYLSVPAPERLGGNFAFGGFELTDDDELVLYSLDIEQLQEALASGELEGKTVDTEEGDGVLIASALPKVYAFLDDQANSDVFSEVARFVRVTE</sequence>
<dbReference type="EMBL" id="JAHRGL010000062">
    <property type="protein sequence ID" value="MBV2134559.1"/>
    <property type="molecule type" value="Genomic_DNA"/>
</dbReference>
<evidence type="ECO:0000313" key="2">
    <source>
        <dbReference type="Proteomes" id="UP000813068"/>
    </source>
</evidence>
<protein>
    <recommendedName>
        <fullName evidence="3">Lipoprotein</fullName>
    </recommendedName>
</protein>
<dbReference type="RefSeq" id="WP_217683005.1">
    <property type="nucleotide sequence ID" value="NZ_JAHRGL010000062.1"/>
</dbReference>
<name>A0ABS6N0H6_9GAMM</name>
<keyword evidence="2" id="KW-1185">Reference proteome</keyword>